<evidence type="ECO:0000313" key="1">
    <source>
        <dbReference type="EMBL" id="GGG32833.1"/>
    </source>
</evidence>
<evidence type="ECO:0000313" key="2">
    <source>
        <dbReference type="Proteomes" id="UP000616608"/>
    </source>
</evidence>
<name>A0A917GAA1_9BACI</name>
<comment type="caution">
    <text evidence="1">The sequence shown here is derived from an EMBL/GenBank/DDBJ whole genome shotgun (WGS) entry which is preliminary data.</text>
</comment>
<gene>
    <name evidence="1" type="ORF">GCM10007425_29370</name>
</gene>
<sequence>MKRKHRRAKERRWMAKRQKTFYKQRFAEGFRNWFVQRGVIK</sequence>
<evidence type="ECO:0008006" key="3">
    <source>
        <dbReference type="Google" id="ProtNLM"/>
    </source>
</evidence>
<dbReference type="AlphaFoldDB" id="A0A917GAA1"/>
<keyword evidence="2" id="KW-1185">Reference proteome</keyword>
<reference evidence="1" key="2">
    <citation type="submission" date="2020-09" db="EMBL/GenBank/DDBJ databases">
        <authorList>
            <person name="Sun Q."/>
            <person name="Zhou Y."/>
        </authorList>
    </citation>
    <scope>NUCLEOTIDE SEQUENCE</scope>
    <source>
        <strain evidence="1">CGMCC 1.15760</strain>
    </source>
</reference>
<protein>
    <recommendedName>
        <fullName evidence="3">DUF3983 domain-containing protein</fullName>
    </recommendedName>
</protein>
<organism evidence="1 2">
    <name type="scientific">Lysinibacillus alkalisoli</name>
    <dbReference type="NCBI Taxonomy" id="1911548"/>
    <lineage>
        <taxon>Bacteria</taxon>
        <taxon>Bacillati</taxon>
        <taxon>Bacillota</taxon>
        <taxon>Bacilli</taxon>
        <taxon>Bacillales</taxon>
        <taxon>Bacillaceae</taxon>
        <taxon>Lysinibacillus</taxon>
    </lineage>
</organism>
<reference evidence="1" key="1">
    <citation type="journal article" date="2014" name="Int. J. Syst. Evol. Microbiol.">
        <title>Complete genome sequence of Corynebacterium casei LMG S-19264T (=DSM 44701T), isolated from a smear-ripened cheese.</title>
        <authorList>
            <consortium name="US DOE Joint Genome Institute (JGI-PGF)"/>
            <person name="Walter F."/>
            <person name="Albersmeier A."/>
            <person name="Kalinowski J."/>
            <person name="Ruckert C."/>
        </authorList>
    </citation>
    <scope>NUCLEOTIDE SEQUENCE</scope>
    <source>
        <strain evidence="1">CGMCC 1.15760</strain>
    </source>
</reference>
<dbReference type="RefSeq" id="WP_268236391.1">
    <property type="nucleotide sequence ID" value="NZ_BMJT01000013.1"/>
</dbReference>
<proteinExistence type="predicted"/>
<dbReference type="EMBL" id="BMJT01000013">
    <property type="protein sequence ID" value="GGG32833.1"/>
    <property type="molecule type" value="Genomic_DNA"/>
</dbReference>
<dbReference type="Proteomes" id="UP000616608">
    <property type="component" value="Unassembled WGS sequence"/>
</dbReference>
<accession>A0A917GAA1</accession>